<feature type="transmembrane region" description="Helical" evidence="1">
    <location>
        <begin position="104"/>
        <end position="124"/>
    </location>
</feature>
<proteinExistence type="predicted"/>
<dbReference type="InterPro" id="IPR016833">
    <property type="entry name" value="Put_Na-Bile_cotransptr"/>
</dbReference>
<feature type="transmembrane region" description="Helical" evidence="1">
    <location>
        <begin position="250"/>
        <end position="270"/>
    </location>
</feature>
<dbReference type="GO" id="GO:0005886">
    <property type="term" value="C:plasma membrane"/>
    <property type="evidence" value="ECO:0007669"/>
    <property type="project" value="TreeGrafter"/>
</dbReference>
<dbReference type="Pfam" id="PF13593">
    <property type="entry name" value="SBF_like"/>
    <property type="match status" value="1"/>
</dbReference>
<dbReference type="PANTHER" id="PTHR18640:SF5">
    <property type="entry name" value="SODIUM_BILE ACID COTRANSPORTER 7"/>
    <property type="match status" value="1"/>
</dbReference>
<dbReference type="PANTHER" id="PTHR18640">
    <property type="entry name" value="SOLUTE CARRIER FAMILY 10 MEMBER 7"/>
    <property type="match status" value="1"/>
</dbReference>
<evidence type="ECO:0000256" key="2">
    <source>
        <dbReference type="SAM" id="SignalP"/>
    </source>
</evidence>
<feature type="signal peptide" evidence="2">
    <location>
        <begin position="1"/>
        <end position="24"/>
    </location>
</feature>
<dbReference type="Proteomes" id="UP000799302">
    <property type="component" value="Unassembled WGS sequence"/>
</dbReference>
<accession>A0A6A6TUT8</accession>
<keyword evidence="1" id="KW-0472">Membrane</keyword>
<dbReference type="Gene3D" id="1.20.1530.20">
    <property type="match status" value="1"/>
</dbReference>
<dbReference type="OrthoDB" id="188035at2759"/>
<dbReference type="InterPro" id="IPR038770">
    <property type="entry name" value="Na+/solute_symporter_sf"/>
</dbReference>
<organism evidence="3 4">
    <name type="scientific">Microthyrium microscopicum</name>
    <dbReference type="NCBI Taxonomy" id="703497"/>
    <lineage>
        <taxon>Eukaryota</taxon>
        <taxon>Fungi</taxon>
        <taxon>Dikarya</taxon>
        <taxon>Ascomycota</taxon>
        <taxon>Pezizomycotina</taxon>
        <taxon>Dothideomycetes</taxon>
        <taxon>Dothideomycetes incertae sedis</taxon>
        <taxon>Microthyriales</taxon>
        <taxon>Microthyriaceae</taxon>
        <taxon>Microthyrium</taxon>
    </lineage>
</organism>
<feature type="transmembrane region" description="Helical" evidence="1">
    <location>
        <begin position="39"/>
        <end position="58"/>
    </location>
</feature>
<evidence type="ECO:0000313" key="3">
    <source>
        <dbReference type="EMBL" id="KAF2663091.1"/>
    </source>
</evidence>
<keyword evidence="2" id="KW-0732">Signal</keyword>
<keyword evidence="4" id="KW-1185">Reference proteome</keyword>
<dbReference type="EMBL" id="MU004248">
    <property type="protein sequence ID" value="KAF2663091.1"/>
    <property type="molecule type" value="Genomic_DNA"/>
</dbReference>
<reference evidence="3" key="1">
    <citation type="journal article" date="2020" name="Stud. Mycol.">
        <title>101 Dothideomycetes genomes: a test case for predicting lifestyles and emergence of pathogens.</title>
        <authorList>
            <person name="Haridas S."/>
            <person name="Albert R."/>
            <person name="Binder M."/>
            <person name="Bloem J."/>
            <person name="Labutti K."/>
            <person name="Salamov A."/>
            <person name="Andreopoulos B."/>
            <person name="Baker S."/>
            <person name="Barry K."/>
            <person name="Bills G."/>
            <person name="Bluhm B."/>
            <person name="Cannon C."/>
            <person name="Castanera R."/>
            <person name="Culley D."/>
            <person name="Daum C."/>
            <person name="Ezra D."/>
            <person name="Gonzalez J."/>
            <person name="Henrissat B."/>
            <person name="Kuo A."/>
            <person name="Liang C."/>
            <person name="Lipzen A."/>
            <person name="Lutzoni F."/>
            <person name="Magnuson J."/>
            <person name="Mondo S."/>
            <person name="Nolan M."/>
            <person name="Ohm R."/>
            <person name="Pangilinan J."/>
            <person name="Park H.-J."/>
            <person name="Ramirez L."/>
            <person name="Alfaro M."/>
            <person name="Sun H."/>
            <person name="Tritt A."/>
            <person name="Yoshinaga Y."/>
            <person name="Zwiers L.-H."/>
            <person name="Turgeon B."/>
            <person name="Goodwin S."/>
            <person name="Spatafora J."/>
            <person name="Crous P."/>
            <person name="Grigoriev I."/>
        </authorList>
    </citation>
    <scope>NUCLEOTIDE SEQUENCE</scope>
    <source>
        <strain evidence="3">CBS 115976</strain>
    </source>
</reference>
<gene>
    <name evidence="3" type="ORF">BT63DRAFT_435169</name>
</gene>
<feature type="chain" id="PRO_5025655331" evidence="2">
    <location>
        <begin position="25"/>
        <end position="352"/>
    </location>
</feature>
<protein>
    <submittedName>
        <fullName evidence="3">Sodium bile acid symporter family protein</fullName>
    </submittedName>
</protein>
<dbReference type="PIRSF" id="PIRSF026166">
    <property type="entry name" value="UCP026166"/>
    <property type="match status" value="1"/>
</dbReference>
<sequence>MRIIRFMQDQWFLITLVILVVISSQHQVPVEHQKTKSTLVSYICVSVIFFLTGCTLKTQILIENYSRWKIHLFVQLQSFFMTSLVMFAIVSMAASNKDFMDPGLLVGMILTGCVATTISSNVVMTGDAHGNQALTVVQSTIGNVLGPFITPLLFKGYTSSGAWYNSVLPAEPGGYGELYKRVFKQLGLSVFIPLLVGQAMHNFFPGPVKLLCTTYKLSKLGSMALLIIIWQTYDSAFSSGAIRQVPGSNIAFVVFMSMAMFGLFLLISLYTAKMWLSRADTVACCYCVPAKTPAMGVPISTVLFVGLTPMLEAKLQLPLVLYQGLQIMAGTILTGPFRRWVDSERQEAEPGA</sequence>
<name>A0A6A6TUT8_9PEZI</name>
<evidence type="ECO:0000313" key="4">
    <source>
        <dbReference type="Proteomes" id="UP000799302"/>
    </source>
</evidence>
<evidence type="ECO:0000256" key="1">
    <source>
        <dbReference type="SAM" id="Phobius"/>
    </source>
</evidence>
<keyword evidence="1" id="KW-1133">Transmembrane helix</keyword>
<keyword evidence="1" id="KW-0812">Transmembrane</keyword>
<dbReference type="AlphaFoldDB" id="A0A6A6TUT8"/>
<feature type="transmembrane region" description="Helical" evidence="1">
    <location>
        <begin position="70"/>
        <end position="92"/>
    </location>
</feature>